<dbReference type="OrthoDB" id="9800626at2"/>
<feature type="domain" description="RsgI N-terminal anti-sigma" evidence="8">
    <location>
        <begin position="5"/>
        <end position="53"/>
    </location>
</feature>
<organism evidence="9 10">
    <name type="scientific">Desulfofundulus australicus DSM 11792</name>
    <dbReference type="NCBI Taxonomy" id="1121425"/>
    <lineage>
        <taxon>Bacteria</taxon>
        <taxon>Bacillati</taxon>
        <taxon>Bacillota</taxon>
        <taxon>Clostridia</taxon>
        <taxon>Eubacteriales</taxon>
        <taxon>Peptococcaceae</taxon>
        <taxon>Desulfofundulus</taxon>
    </lineage>
</organism>
<keyword evidence="10" id="KW-1185">Reference proteome</keyword>
<feature type="region of interest" description="Disordered" evidence="6">
    <location>
        <begin position="258"/>
        <end position="334"/>
    </location>
</feature>
<reference evidence="10" key="1">
    <citation type="submission" date="2016-11" db="EMBL/GenBank/DDBJ databases">
        <authorList>
            <person name="Varghese N."/>
            <person name="Submissions S."/>
        </authorList>
    </citation>
    <scope>NUCLEOTIDE SEQUENCE [LARGE SCALE GENOMIC DNA]</scope>
    <source>
        <strain evidence="10">DSM 11792</strain>
    </source>
</reference>
<evidence type="ECO:0000259" key="8">
    <source>
        <dbReference type="PROSITE" id="PS51849"/>
    </source>
</evidence>
<dbReference type="AlphaFoldDB" id="A0A1M5AYA7"/>
<feature type="transmembrane region" description="Helical" evidence="7">
    <location>
        <begin position="51"/>
        <end position="72"/>
    </location>
</feature>
<proteinExistence type="predicted"/>
<protein>
    <submittedName>
        <fullName evidence="9">Anti-sigma factor N-terminus</fullName>
    </submittedName>
</protein>
<dbReference type="Pfam" id="PF23750">
    <property type="entry name" value="RsgI_M"/>
    <property type="match status" value="1"/>
</dbReference>
<comment type="subcellular location">
    <subcellularLocation>
        <location evidence="1">Cell membrane</location>
        <topology evidence="1">Single-pass membrane protein</topology>
    </subcellularLocation>
</comment>
<evidence type="ECO:0000313" key="9">
    <source>
        <dbReference type="EMBL" id="SHF34892.1"/>
    </source>
</evidence>
<sequence length="405" mass="43445">MEKVLTGIVVEVKARSCIILTPDAQFREIPLPAGGARPGEEVSFSFRRRPVYWQSLLVAASLLLILGAGLFYRGWLNQAVAFVSLDINPSVEMALDRRELVCQARGLNAAGKDLLSRVPVLGLPVEKAIDSLLDRAVQSRYLQPARNNVILTTIAAGNGREPAPQAREIYQVIVRSLSSAGVPAEVVVETAAPEMRRQASKLGLSTGRYLIHVEGKKKGLNIGLEELKKEKISSLEQKKGVTIKEVLGKHGYSGWVPAPKAVENNRSLPGAVKDTAGSRVQERVPPPQGKASRVDHRSGAAVQEPAPPAERVTPGKDRELPGGGEEGAAGRQDCARQVEVKVENINAGSEIEFNQPAGRDRKNYDNGPGHAGAGVFGAHFGRRVFAGRSIQAGYCQAGGRVVECN</sequence>
<evidence type="ECO:0000313" key="10">
    <source>
        <dbReference type="Proteomes" id="UP000184196"/>
    </source>
</evidence>
<keyword evidence="5 7" id="KW-0472">Membrane</keyword>
<evidence type="ECO:0000256" key="3">
    <source>
        <dbReference type="ARBA" id="ARBA00022692"/>
    </source>
</evidence>
<evidence type="ECO:0000256" key="1">
    <source>
        <dbReference type="ARBA" id="ARBA00004162"/>
    </source>
</evidence>
<gene>
    <name evidence="9" type="ORF">SAMN02745218_02027</name>
</gene>
<dbReference type="PROSITE" id="PS51849">
    <property type="entry name" value="RSGI_N"/>
    <property type="match status" value="1"/>
</dbReference>
<keyword evidence="3 7" id="KW-0812">Transmembrane</keyword>
<accession>A0A1M5AYA7</accession>
<evidence type="ECO:0000256" key="6">
    <source>
        <dbReference type="SAM" id="MobiDB-lite"/>
    </source>
</evidence>
<keyword evidence="2" id="KW-1003">Cell membrane</keyword>
<evidence type="ECO:0000256" key="7">
    <source>
        <dbReference type="SAM" id="Phobius"/>
    </source>
</evidence>
<evidence type="ECO:0000256" key="5">
    <source>
        <dbReference type="ARBA" id="ARBA00023136"/>
    </source>
</evidence>
<dbReference type="InterPro" id="IPR024449">
    <property type="entry name" value="Anti-sigma_RsgI_N"/>
</dbReference>
<name>A0A1M5AYA7_9FIRM</name>
<dbReference type="EMBL" id="FQUW01000024">
    <property type="protein sequence ID" value="SHF34892.1"/>
    <property type="molecule type" value="Genomic_DNA"/>
</dbReference>
<dbReference type="GO" id="GO:0005886">
    <property type="term" value="C:plasma membrane"/>
    <property type="evidence" value="ECO:0007669"/>
    <property type="project" value="UniProtKB-SubCell"/>
</dbReference>
<keyword evidence="4 7" id="KW-1133">Transmembrane helix</keyword>
<dbReference type="Pfam" id="PF12791">
    <property type="entry name" value="RsgI_N"/>
    <property type="match status" value="1"/>
</dbReference>
<dbReference type="InterPro" id="IPR055431">
    <property type="entry name" value="RsgI_M"/>
</dbReference>
<dbReference type="Proteomes" id="UP000184196">
    <property type="component" value="Unassembled WGS sequence"/>
</dbReference>
<evidence type="ECO:0000256" key="2">
    <source>
        <dbReference type="ARBA" id="ARBA00022475"/>
    </source>
</evidence>
<evidence type="ECO:0000256" key="4">
    <source>
        <dbReference type="ARBA" id="ARBA00022989"/>
    </source>
</evidence>